<dbReference type="SUPFAM" id="SSF48452">
    <property type="entry name" value="TPR-like"/>
    <property type="match status" value="1"/>
</dbReference>
<keyword evidence="3" id="KW-1185">Reference proteome</keyword>
<reference evidence="2" key="2">
    <citation type="submission" date="2021-04" db="EMBL/GenBank/DDBJ databases">
        <title>Isolation and characterization of a novel species of the genus Sulfurimonas.</title>
        <authorList>
            <person name="Fukui M."/>
        </authorList>
    </citation>
    <scope>NUCLEOTIDE SEQUENCE</scope>
    <source>
        <strain evidence="2">H1576</strain>
    </source>
</reference>
<reference evidence="2" key="1">
    <citation type="submission" date="2019-11" db="EMBL/GenBank/DDBJ databases">
        <authorList>
            <person name="Kojima H."/>
        </authorList>
    </citation>
    <scope>NUCLEOTIDE SEQUENCE</scope>
    <source>
        <strain evidence="2">H1576</strain>
    </source>
</reference>
<dbReference type="AlphaFoldDB" id="A0A975B1Z5"/>
<feature type="repeat" description="TPR" evidence="1">
    <location>
        <begin position="49"/>
        <end position="82"/>
    </location>
</feature>
<dbReference type="RefSeq" id="WP_207561565.1">
    <property type="nucleotide sequence ID" value="NZ_CP046072.1"/>
</dbReference>
<dbReference type="InterPro" id="IPR011990">
    <property type="entry name" value="TPR-like_helical_dom_sf"/>
</dbReference>
<organism evidence="2 3">
    <name type="scientific">Sulfurimonas aquatica</name>
    <dbReference type="NCBI Taxonomy" id="2672570"/>
    <lineage>
        <taxon>Bacteria</taxon>
        <taxon>Pseudomonadati</taxon>
        <taxon>Campylobacterota</taxon>
        <taxon>Epsilonproteobacteria</taxon>
        <taxon>Campylobacterales</taxon>
        <taxon>Sulfurimonadaceae</taxon>
        <taxon>Sulfurimonas</taxon>
    </lineage>
</organism>
<dbReference type="PROSITE" id="PS50005">
    <property type="entry name" value="TPR"/>
    <property type="match status" value="1"/>
</dbReference>
<dbReference type="EMBL" id="CP046072">
    <property type="protein sequence ID" value="QSZ42754.1"/>
    <property type="molecule type" value="Genomic_DNA"/>
</dbReference>
<evidence type="ECO:0000313" key="2">
    <source>
        <dbReference type="EMBL" id="QSZ42754.1"/>
    </source>
</evidence>
<dbReference type="InterPro" id="IPR019734">
    <property type="entry name" value="TPR_rpt"/>
</dbReference>
<evidence type="ECO:0000313" key="3">
    <source>
        <dbReference type="Proteomes" id="UP000671852"/>
    </source>
</evidence>
<evidence type="ECO:0000256" key="1">
    <source>
        <dbReference type="PROSITE-ProRule" id="PRU00339"/>
    </source>
</evidence>
<keyword evidence="1" id="KW-0802">TPR repeat</keyword>
<name>A0A975B1Z5_9BACT</name>
<sequence length="421" mass="48360">MKKIILLLCVFLGTLYANNYKFANFYYKIANYEKAIEYIKKDTLNYENAKLHLLWGKCELGLGNTNEAMAAFERALIFDEHNVEAELALLKLYDESGRVELSESMLQTLEQEDISEVQKEYISKIQGRQLETYSLRALAGVGYDSNINVSADVDELNKYYGVGGNIGAESTLFGTVNGAIEYKNELQSKDEWYVKAKGNLFYQNNLDAHYYDMFFGGVEAGVGYARANYNLYIPLAYNRLHYLETDLFSQYSLNPQLTYALDQNFILLSNISYLNRSYLKAEYESRGYSAIGGSLGVYYLLENNFVYLNAKVNNHSSKTSNSGAYVSKLLYSLSLGMSYRVNEWLGSRVDYLYRGSRYEDSLLASDTKRSDNYNQVKVKLFHDFDENFQLFTSLEYAQNSSNYVPAEYRKYVGMLGLEIKY</sequence>
<dbReference type="KEGG" id="saqt:GJV85_11725"/>
<dbReference type="Proteomes" id="UP000671852">
    <property type="component" value="Chromosome"/>
</dbReference>
<accession>A0A975B1Z5</accession>
<dbReference type="Gene3D" id="1.25.40.10">
    <property type="entry name" value="Tetratricopeptide repeat domain"/>
    <property type="match status" value="1"/>
</dbReference>
<proteinExistence type="predicted"/>
<protein>
    <submittedName>
        <fullName evidence="2">DUF560 domain-containing protein</fullName>
    </submittedName>
</protein>
<gene>
    <name evidence="2" type="ORF">GJV85_11725</name>
</gene>